<dbReference type="InterPro" id="IPR036388">
    <property type="entry name" value="WH-like_DNA-bd_sf"/>
</dbReference>
<name>A0A133VPA8_9EURY</name>
<dbReference type="Gene3D" id="1.10.10.10">
    <property type="entry name" value="Winged helix-like DNA-binding domain superfamily/Winged helix DNA-binding domain"/>
    <property type="match status" value="1"/>
</dbReference>
<organism evidence="2 3">
    <name type="scientific">candidate division MSBL1 archaeon SCGC-AAA385D11</name>
    <dbReference type="NCBI Taxonomy" id="1698286"/>
    <lineage>
        <taxon>Archaea</taxon>
        <taxon>Methanobacteriati</taxon>
        <taxon>Methanobacteriota</taxon>
        <taxon>candidate division MSBL1</taxon>
    </lineage>
</organism>
<accession>A0A133VPA8</accession>
<proteinExistence type="predicted"/>
<feature type="domain" description="Dam-replacing protein HTH" evidence="1">
    <location>
        <begin position="185"/>
        <end position="252"/>
    </location>
</feature>
<keyword evidence="3" id="KW-1185">Reference proteome</keyword>
<dbReference type="InterPro" id="IPR043025">
    <property type="entry name" value="DRP_PD-(D/E)XK_dom"/>
</dbReference>
<evidence type="ECO:0000259" key="1">
    <source>
        <dbReference type="Pfam" id="PF17726"/>
    </source>
</evidence>
<dbReference type="Proteomes" id="UP000070256">
    <property type="component" value="Unassembled WGS sequence"/>
</dbReference>
<dbReference type="CDD" id="cd22319">
    <property type="entry name" value="DpnI-like"/>
    <property type="match status" value="1"/>
</dbReference>
<dbReference type="Pfam" id="PF17726">
    <property type="entry name" value="DpnI_C"/>
    <property type="match status" value="1"/>
</dbReference>
<reference evidence="2 3" key="1">
    <citation type="journal article" date="2016" name="Sci. Rep.">
        <title>Metabolic traits of an uncultured archaeal lineage -MSBL1- from brine pools of the Red Sea.</title>
        <authorList>
            <person name="Mwirichia R."/>
            <person name="Alam I."/>
            <person name="Rashid M."/>
            <person name="Vinu M."/>
            <person name="Ba-Alawi W."/>
            <person name="Anthony Kamau A."/>
            <person name="Kamanda Ngugi D."/>
            <person name="Goker M."/>
            <person name="Klenk H.P."/>
            <person name="Bajic V."/>
            <person name="Stingl U."/>
        </authorList>
    </citation>
    <scope>NUCLEOTIDE SEQUENCE [LARGE SCALE GENOMIC DNA]</scope>
    <source>
        <strain evidence="2">SCGC-AAA385D11</strain>
    </source>
</reference>
<dbReference type="Pfam" id="PF06044">
    <property type="entry name" value="DpnI"/>
    <property type="match status" value="1"/>
</dbReference>
<comment type="caution">
    <text evidence="2">The sequence shown here is derived from an EMBL/GenBank/DDBJ whole genome shotgun (WGS) entry which is preliminary data.</text>
</comment>
<dbReference type="EMBL" id="LHYK01000005">
    <property type="protein sequence ID" value="KXB08269.1"/>
    <property type="molecule type" value="Genomic_DNA"/>
</dbReference>
<dbReference type="InterPro" id="IPR041368">
    <property type="entry name" value="DRP_C"/>
</dbReference>
<dbReference type="Gene3D" id="3.40.210.30">
    <property type="entry name" value="Dam replacing family, catalytic PD-(D/E)XK domain"/>
    <property type="match status" value="1"/>
</dbReference>
<dbReference type="InterPro" id="IPR010324">
    <property type="entry name" value="DRP"/>
</dbReference>
<evidence type="ECO:0000313" key="2">
    <source>
        <dbReference type="EMBL" id="KXB08269.1"/>
    </source>
</evidence>
<gene>
    <name evidence="2" type="ORF">AKJ58_00520</name>
</gene>
<dbReference type="AlphaFoldDB" id="A0A133VPA8"/>
<evidence type="ECO:0000313" key="3">
    <source>
        <dbReference type="Proteomes" id="UP000070256"/>
    </source>
</evidence>
<protein>
    <recommendedName>
        <fullName evidence="1">Dam-replacing protein HTH domain-containing protein</fullName>
    </recommendedName>
</protein>
<sequence>MNLELDPSVAEEYKNPAQITRVVSEAWADENLYCPACLNDSLSKARTGRPVLDFMCPECSEKYQLKSKKSPFGNKVSNSAYRPKIEAILNGTIPNFAFLQYDSSDWVVRELFVVPSHFMTESIIEKRKPLPASARRAGWVGSNILLGNLARDAKIPIVRDRKALHRKLVKRWWDQFSFMREQSVESRGWLSDILMCVRRIDQEAFTLDQVYEFEEELSKLHPKNKHIRPKIRQQLQVLRDKGVINFLGDGWYLVKDLEALDK</sequence>